<feature type="region of interest" description="Disordered" evidence="1">
    <location>
        <begin position="93"/>
        <end position="145"/>
    </location>
</feature>
<keyword evidence="3" id="KW-1185">Reference proteome</keyword>
<gene>
    <name evidence="2" type="ORF">PCOR1329_LOCUS82656</name>
</gene>
<protein>
    <submittedName>
        <fullName evidence="2">Uncharacterized protein</fullName>
    </submittedName>
</protein>
<feature type="non-terminal residue" evidence="2">
    <location>
        <position position="145"/>
    </location>
</feature>
<accession>A0ABN9YA41</accession>
<reference evidence="2" key="1">
    <citation type="submission" date="2023-10" db="EMBL/GenBank/DDBJ databases">
        <authorList>
            <person name="Chen Y."/>
            <person name="Shah S."/>
            <person name="Dougan E. K."/>
            <person name="Thang M."/>
            <person name="Chan C."/>
        </authorList>
    </citation>
    <scope>NUCLEOTIDE SEQUENCE [LARGE SCALE GENOMIC DNA]</scope>
</reference>
<sequence length="145" mass="15340">MAVKRTLEFPHMAKQAGAGKRRQTIVLPSDALHRWASAAVTAAAVSDRVLAELDVQVRPGARLPSPCKRPIVLTRCVDAARFLGHLCREETVGQELRGRLPPVGLPPAAGPPPRAGPRGGRGPLSGTRPLSAEEARGRRRGGRGG</sequence>
<evidence type="ECO:0000256" key="1">
    <source>
        <dbReference type="SAM" id="MobiDB-lite"/>
    </source>
</evidence>
<organism evidence="2 3">
    <name type="scientific">Prorocentrum cordatum</name>
    <dbReference type="NCBI Taxonomy" id="2364126"/>
    <lineage>
        <taxon>Eukaryota</taxon>
        <taxon>Sar</taxon>
        <taxon>Alveolata</taxon>
        <taxon>Dinophyceae</taxon>
        <taxon>Prorocentrales</taxon>
        <taxon>Prorocentraceae</taxon>
        <taxon>Prorocentrum</taxon>
    </lineage>
</organism>
<evidence type="ECO:0000313" key="2">
    <source>
        <dbReference type="EMBL" id="CAK0907735.1"/>
    </source>
</evidence>
<comment type="caution">
    <text evidence="2">The sequence shown here is derived from an EMBL/GenBank/DDBJ whole genome shotgun (WGS) entry which is preliminary data.</text>
</comment>
<dbReference type="Proteomes" id="UP001189429">
    <property type="component" value="Unassembled WGS sequence"/>
</dbReference>
<feature type="compositionally biased region" description="Pro residues" evidence="1">
    <location>
        <begin position="103"/>
        <end position="115"/>
    </location>
</feature>
<dbReference type="EMBL" id="CAUYUJ010021912">
    <property type="protein sequence ID" value="CAK0907735.1"/>
    <property type="molecule type" value="Genomic_DNA"/>
</dbReference>
<name>A0ABN9YA41_9DINO</name>
<proteinExistence type="predicted"/>
<evidence type="ECO:0000313" key="3">
    <source>
        <dbReference type="Proteomes" id="UP001189429"/>
    </source>
</evidence>